<evidence type="ECO:0000313" key="3">
    <source>
        <dbReference type="Proteomes" id="UP000271974"/>
    </source>
</evidence>
<protein>
    <submittedName>
        <fullName evidence="2">Uncharacterized protein</fullName>
    </submittedName>
</protein>
<gene>
    <name evidence="2" type="ORF">EGW08_021650</name>
</gene>
<dbReference type="OrthoDB" id="6774632at2759"/>
<name>A0A3S0Z6Q8_ELYCH</name>
<evidence type="ECO:0000313" key="2">
    <source>
        <dbReference type="EMBL" id="RUS70589.1"/>
    </source>
</evidence>
<dbReference type="AlphaFoldDB" id="A0A3S0Z6Q8"/>
<reference evidence="2 3" key="1">
    <citation type="submission" date="2019-01" db="EMBL/GenBank/DDBJ databases">
        <title>A draft genome assembly of the solar-powered sea slug Elysia chlorotica.</title>
        <authorList>
            <person name="Cai H."/>
            <person name="Li Q."/>
            <person name="Fang X."/>
            <person name="Li J."/>
            <person name="Curtis N.E."/>
            <person name="Altenburger A."/>
            <person name="Shibata T."/>
            <person name="Feng M."/>
            <person name="Maeda T."/>
            <person name="Schwartz J.A."/>
            <person name="Shigenobu S."/>
            <person name="Lundholm N."/>
            <person name="Nishiyama T."/>
            <person name="Yang H."/>
            <person name="Hasebe M."/>
            <person name="Li S."/>
            <person name="Pierce S.K."/>
            <person name="Wang J."/>
        </authorList>
    </citation>
    <scope>NUCLEOTIDE SEQUENCE [LARGE SCALE GENOMIC DNA]</scope>
    <source>
        <strain evidence="2">EC2010</strain>
        <tissue evidence="2">Whole organism of an adult</tissue>
    </source>
</reference>
<evidence type="ECO:0000256" key="1">
    <source>
        <dbReference type="SAM" id="MobiDB-lite"/>
    </source>
</evidence>
<feature type="region of interest" description="Disordered" evidence="1">
    <location>
        <begin position="1"/>
        <end position="28"/>
    </location>
</feature>
<comment type="caution">
    <text evidence="2">The sequence shown here is derived from an EMBL/GenBank/DDBJ whole genome shotgun (WGS) entry which is preliminary data.</text>
</comment>
<accession>A0A3S0Z6Q8</accession>
<feature type="compositionally biased region" description="Basic residues" evidence="1">
    <location>
        <begin position="1"/>
        <end position="19"/>
    </location>
</feature>
<organism evidence="2 3">
    <name type="scientific">Elysia chlorotica</name>
    <name type="common">Eastern emerald elysia</name>
    <name type="synonym">Sea slug</name>
    <dbReference type="NCBI Taxonomy" id="188477"/>
    <lineage>
        <taxon>Eukaryota</taxon>
        <taxon>Metazoa</taxon>
        <taxon>Spiralia</taxon>
        <taxon>Lophotrochozoa</taxon>
        <taxon>Mollusca</taxon>
        <taxon>Gastropoda</taxon>
        <taxon>Heterobranchia</taxon>
        <taxon>Euthyneura</taxon>
        <taxon>Panpulmonata</taxon>
        <taxon>Sacoglossa</taxon>
        <taxon>Placobranchoidea</taxon>
        <taxon>Plakobranchidae</taxon>
        <taxon>Elysia</taxon>
    </lineage>
</organism>
<keyword evidence="3" id="KW-1185">Reference proteome</keyword>
<dbReference type="Proteomes" id="UP000271974">
    <property type="component" value="Unassembled WGS sequence"/>
</dbReference>
<proteinExistence type="predicted"/>
<sequence>MPKAKARKTAQNSRRRRYSKVVTDTPNRDEIAARKAPKIQLHKNNALRKAKRSIFELSQGSSDSEDLDVHEVCSFPNDIDEVSDEGDCRPAIELEEVSQVNVDDYILCRFATKKTLKFYIARVIEGPDAENDLQSVRDYFMENWWSKRHLWAACCNTNVIKLNATTTNTLESYHGKIKKVINEKQSLSTALSSLISFDNSKISERERLFIIASNSDVYDHRDQDEVSQRIPGCLSGFGAELVKHKLFLLDERVDMLVLKHLLEPTAWVYLKDCLEELPLRFILVGIVMPMMMAN</sequence>
<dbReference type="EMBL" id="RQTK01001375">
    <property type="protein sequence ID" value="RUS70589.1"/>
    <property type="molecule type" value="Genomic_DNA"/>
</dbReference>